<dbReference type="Proteomes" id="UP000324222">
    <property type="component" value="Unassembled WGS sequence"/>
</dbReference>
<reference evidence="1 2" key="1">
    <citation type="submission" date="2019-05" db="EMBL/GenBank/DDBJ databases">
        <title>Another draft genome of Portunus trituberculatus and its Hox gene families provides insights of decapod evolution.</title>
        <authorList>
            <person name="Jeong J.-H."/>
            <person name="Song I."/>
            <person name="Kim S."/>
            <person name="Choi T."/>
            <person name="Kim D."/>
            <person name="Ryu S."/>
            <person name="Kim W."/>
        </authorList>
    </citation>
    <scope>NUCLEOTIDE SEQUENCE [LARGE SCALE GENOMIC DNA]</scope>
    <source>
        <tissue evidence="1">Muscle</tissue>
    </source>
</reference>
<sequence length="70" mass="7799">MALEASAVAVHQTLLNLALRIRSRLSSCLALHVAMSHTGSKNTYVSLRFPPRLHHQDIDVKLHKCIDLVT</sequence>
<gene>
    <name evidence="1" type="ORF">E2C01_006473</name>
</gene>
<dbReference type="AlphaFoldDB" id="A0A5B7CWD8"/>
<accession>A0A5B7CWD8</accession>
<evidence type="ECO:0000313" key="1">
    <source>
        <dbReference type="EMBL" id="MPC13729.1"/>
    </source>
</evidence>
<comment type="caution">
    <text evidence="1">The sequence shown here is derived from an EMBL/GenBank/DDBJ whole genome shotgun (WGS) entry which is preliminary data.</text>
</comment>
<proteinExistence type="predicted"/>
<dbReference type="EMBL" id="VSRR010000302">
    <property type="protein sequence ID" value="MPC13729.1"/>
    <property type="molecule type" value="Genomic_DNA"/>
</dbReference>
<evidence type="ECO:0000313" key="2">
    <source>
        <dbReference type="Proteomes" id="UP000324222"/>
    </source>
</evidence>
<organism evidence="1 2">
    <name type="scientific">Portunus trituberculatus</name>
    <name type="common">Swimming crab</name>
    <name type="synonym">Neptunus trituberculatus</name>
    <dbReference type="NCBI Taxonomy" id="210409"/>
    <lineage>
        <taxon>Eukaryota</taxon>
        <taxon>Metazoa</taxon>
        <taxon>Ecdysozoa</taxon>
        <taxon>Arthropoda</taxon>
        <taxon>Crustacea</taxon>
        <taxon>Multicrustacea</taxon>
        <taxon>Malacostraca</taxon>
        <taxon>Eumalacostraca</taxon>
        <taxon>Eucarida</taxon>
        <taxon>Decapoda</taxon>
        <taxon>Pleocyemata</taxon>
        <taxon>Brachyura</taxon>
        <taxon>Eubrachyura</taxon>
        <taxon>Portunoidea</taxon>
        <taxon>Portunidae</taxon>
        <taxon>Portuninae</taxon>
        <taxon>Portunus</taxon>
    </lineage>
</organism>
<name>A0A5B7CWD8_PORTR</name>
<protein>
    <submittedName>
        <fullName evidence="1">Uncharacterized protein</fullName>
    </submittedName>
</protein>
<keyword evidence="2" id="KW-1185">Reference proteome</keyword>